<keyword evidence="1" id="KW-1133">Transmembrane helix</keyword>
<dbReference type="GO" id="GO:0005262">
    <property type="term" value="F:calcium channel activity"/>
    <property type="evidence" value="ECO:0007669"/>
    <property type="project" value="TreeGrafter"/>
</dbReference>
<organism evidence="3 4">
    <name type="scientific">Microdochium trichocladiopsis</name>
    <dbReference type="NCBI Taxonomy" id="1682393"/>
    <lineage>
        <taxon>Eukaryota</taxon>
        <taxon>Fungi</taxon>
        <taxon>Dikarya</taxon>
        <taxon>Ascomycota</taxon>
        <taxon>Pezizomycotina</taxon>
        <taxon>Sordariomycetes</taxon>
        <taxon>Xylariomycetidae</taxon>
        <taxon>Xylariales</taxon>
        <taxon>Microdochiaceae</taxon>
        <taxon>Microdochium</taxon>
    </lineage>
</organism>
<feature type="non-terminal residue" evidence="3">
    <location>
        <position position="1"/>
    </location>
</feature>
<dbReference type="PANTHER" id="PTHR31323">
    <property type="entry name" value="MECHANOSENSITIVE ION CHANNEL PROTEIN MSY2"/>
    <property type="match status" value="1"/>
</dbReference>
<feature type="domain" description="Mechanosensitive ion channel protein Msy1/2-like transmembrane" evidence="2">
    <location>
        <begin position="9"/>
        <end position="185"/>
    </location>
</feature>
<gene>
    <name evidence="3" type="ORF">B0I36DRAFT_223666</name>
</gene>
<dbReference type="PANTHER" id="PTHR31323:SF14">
    <property type="entry name" value="MECHANOSENSITIVE ION CHANNEL PROTEIN MSY2"/>
    <property type="match status" value="1"/>
</dbReference>
<evidence type="ECO:0000313" key="3">
    <source>
        <dbReference type="EMBL" id="KAH7012554.1"/>
    </source>
</evidence>
<dbReference type="Pfam" id="PF25886">
    <property type="entry name" value="Msy1"/>
    <property type="match status" value="1"/>
</dbReference>
<name>A0A9P8XR47_9PEZI</name>
<dbReference type="Proteomes" id="UP000756346">
    <property type="component" value="Unassembled WGS sequence"/>
</dbReference>
<dbReference type="RefSeq" id="XP_046004819.1">
    <property type="nucleotide sequence ID" value="XM_046149043.1"/>
</dbReference>
<comment type="caution">
    <text evidence="3">The sequence shown here is derived from an EMBL/GenBank/DDBJ whole genome shotgun (WGS) entry which is preliminary data.</text>
</comment>
<keyword evidence="4" id="KW-1185">Reference proteome</keyword>
<dbReference type="GO" id="GO:0006874">
    <property type="term" value="P:intracellular calcium ion homeostasis"/>
    <property type="evidence" value="ECO:0007669"/>
    <property type="project" value="TreeGrafter"/>
</dbReference>
<feature type="transmembrane region" description="Helical" evidence="1">
    <location>
        <begin position="360"/>
        <end position="384"/>
    </location>
</feature>
<feature type="transmembrane region" description="Helical" evidence="1">
    <location>
        <begin position="329"/>
        <end position="348"/>
    </location>
</feature>
<dbReference type="GeneID" id="70178589"/>
<keyword evidence="1" id="KW-0812">Transmembrane</keyword>
<feature type="transmembrane region" description="Helical" evidence="1">
    <location>
        <begin position="24"/>
        <end position="45"/>
    </location>
</feature>
<evidence type="ECO:0000259" key="2">
    <source>
        <dbReference type="Pfam" id="PF25886"/>
    </source>
</evidence>
<feature type="transmembrane region" description="Helical" evidence="1">
    <location>
        <begin position="120"/>
        <end position="140"/>
    </location>
</feature>
<dbReference type="OrthoDB" id="544685at2759"/>
<dbReference type="AlphaFoldDB" id="A0A9P8XR47"/>
<feature type="non-terminal residue" evidence="3">
    <location>
        <position position="523"/>
    </location>
</feature>
<dbReference type="InterPro" id="IPR058650">
    <property type="entry name" value="Msy1/2-like"/>
</dbReference>
<accession>A0A9P8XR47</accession>
<keyword evidence="1" id="KW-0472">Membrane</keyword>
<proteinExistence type="predicted"/>
<dbReference type="EMBL" id="JAGTJQ010000014">
    <property type="protein sequence ID" value="KAH7012554.1"/>
    <property type="molecule type" value="Genomic_DNA"/>
</dbReference>
<evidence type="ECO:0000256" key="1">
    <source>
        <dbReference type="SAM" id="Phobius"/>
    </source>
</evidence>
<protein>
    <recommendedName>
        <fullName evidence="2">Mechanosensitive ion channel protein Msy1/2-like transmembrane domain-containing protein</fullName>
    </recommendedName>
</protein>
<reference evidence="3" key="1">
    <citation type="journal article" date="2021" name="Nat. Commun.">
        <title>Genetic determinants of endophytism in the Arabidopsis root mycobiome.</title>
        <authorList>
            <person name="Mesny F."/>
            <person name="Miyauchi S."/>
            <person name="Thiergart T."/>
            <person name="Pickel B."/>
            <person name="Atanasova L."/>
            <person name="Karlsson M."/>
            <person name="Huettel B."/>
            <person name="Barry K.W."/>
            <person name="Haridas S."/>
            <person name="Chen C."/>
            <person name="Bauer D."/>
            <person name="Andreopoulos W."/>
            <person name="Pangilinan J."/>
            <person name="LaButti K."/>
            <person name="Riley R."/>
            <person name="Lipzen A."/>
            <person name="Clum A."/>
            <person name="Drula E."/>
            <person name="Henrissat B."/>
            <person name="Kohler A."/>
            <person name="Grigoriev I.V."/>
            <person name="Martin F.M."/>
            <person name="Hacquard S."/>
        </authorList>
    </citation>
    <scope>NUCLEOTIDE SEQUENCE</scope>
    <source>
        <strain evidence="3">MPI-CAGE-CH-0230</strain>
    </source>
</reference>
<evidence type="ECO:0000313" key="4">
    <source>
        <dbReference type="Proteomes" id="UP000756346"/>
    </source>
</evidence>
<feature type="transmembrane region" description="Helical" evidence="1">
    <location>
        <begin position="160"/>
        <end position="185"/>
    </location>
</feature>
<sequence>EEEQPNSIGKLYGNVHKLPITGRYVLYTLPIAIILAIPIGTLVALKSIKGTEPKLGEQTVNTDAGKVVVTGLRLLDLFVWAEATWISLWGAKAFAHVLPSMIKFFCGVVSVTKPRYERALYLLENYIMAFLAFLASWMTYKAVMERGHGHFQWVTTCSNILVSCFISSGVLLGEKVFIQLVSISYQQQSFQLRKTGNREDVDNLQELYKEAMSPQAAQRGYRNYIKELVMKDPVDDHNVSKMLKEGASTEQLAATIWEALGLEKHDTISRSRFHGNLKPLNQLFSRSPATQILSNEEWGRRVKEIGQEYRAITSNETDMAQAIRSLDKVCLCLVVFMAFLIFFSFLQASLLTSIATAGTMILSMSFMFAVTAQEFLGSCIFLFVKHPYDVGDDLVVMNTEREQLIVIKISLRFTIFSRSDTQETVQISNIILNNLFIENRSRSKVSRTAIKIDIPRSRSNAKLEGLLNKFVQEDDNSPYCHPNVKVFQVGLGDEEKLQCSIAIEHKVALLDVKVRVALNDRLM</sequence>